<protein>
    <recommendedName>
        <fullName evidence="3">GatB/YqeY domain-containing protein</fullName>
    </recommendedName>
</protein>
<dbReference type="EMBL" id="CP002961">
    <property type="protein sequence ID" value="AFK02958.1"/>
    <property type="molecule type" value="Genomic_DNA"/>
</dbReference>
<name>A0ABM5N0U2_EMTOG</name>
<dbReference type="Gene3D" id="1.10.10.410">
    <property type="match status" value="1"/>
</dbReference>
<dbReference type="InterPro" id="IPR003789">
    <property type="entry name" value="Asn/Gln_tRNA_amidoTrase-B-like"/>
</dbReference>
<dbReference type="PANTHER" id="PTHR28055">
    <property type="entry name" value="ALTERED INHERITANCE OF MITOCHONDRIA PROTEIN 41, MITOCHONDRIAL"/>
    <property type="match status" value="1"/>
</dbReference>
<proteinExistence type="predicted"/>
<evidence type="ECO:0008006" key="3">
    <source>
        <dbReference type="Google" id="ProtNLM"/>
    </source>
</evidence>
<dbReference type="InterPro" id="IPR023168">
    <property type="entry name" value="GatB_Yqey_C_2"/>
</dbReference>
<gene>
    <name evidence="1" type="ordered locus">Emtol_1816</name>
</gene>
<keyword evidence="2" id="KW-1185">Reference proteome</keyword>
<evidence type="ECO:0000313" key="1">
    <source>
        <dbReference type="EMBL" id="AFK02958.1"/>
    </source>
</evidence>
<dbReference type="InterPro" id="IPR019004">
    <property type="entry name" value="YqeY/Aim41"/>
</dbReference>
<organism evidence="1 2">
    <name type="scientific">Emticicia oligotrophica (strain DSM 17448 / CIP 109782 / MTCC 6937 / GPTSA100-15)</name>
    <dbReference type="NCBI Taxonomy" id="929562"/>
    <lineage>
        <taxon>Bacteria</taxon>
        <taxon>Pseudomonadati</taxon>
        <taxon>Bacteroidota</taxon>
        <taxon>Cytophagia</taxon>
        <taxon>Cytophagales</taxon>
        <taxon>Leadbetterellaceae</taxon>
        <taxon>Emticicia</taxon>
    </lineage>
</organism>
<evidence type="ECO:0000313" key="2">
    <source>
        <dbReference type="Proteomes" id="UP000002875"/>
    </source>
</evidence>
<dbReference type="InterPro" id="IPR042184">
    <property type="entry name" value="YqeY/Aim41_N"/>
</dbReference>
<dbReference type="Proteomes" id="UP000002875">
    <property type="component" value="Chromosome"/>
</dbReference>
<dbReference type="Gene3D" id="1.10.1510.10">
    <property type="entry name" value="Uncharacterised protein YqeY/AIM41 PF09424, N-terminal domain"/>
    <property type="match status" value="1"/>
</dbReference>
<accession>A0ABM5N0U2</accession>
<dbReference type="Pfam" id="PF09424">
    <property type="entry name" value="YqeY"/>
    <property type="match status" value="1"/>
</dbReference>
<sequence length="149" mass="16405">MSLKTEIDGQIKAAMLAREKVRLEALRDIKKLILLEETKEGKSGELTADEEMKLLTKAAKQRKDSSEIYRQQNRADLLEKELAELAVIEEFLPKQLSEEELKAKLQEIITRVGASAPSDMGKVMGVATKELAGLADGKIISATVKALLA</sequence>
<dbReference type="RefSeq" id="WP_015028657.1">
    <property type="nucleotide sequence ID" value="NC_018748.1"/>
</dbReference>
<dbReference type="PANTHER" id="PTHR28055:SF1">
    <property type="entry name" value="ALTERED INHERITANCE OF MITOCHONDRIA PROTEIN 41, MITOCHONDRIAL"/>
    <property type="match status" value="1"/>
</dbReference>
<dbReference type="SUPFAM" id="SSF89095">
    <property type="entry name" value="GatB/YqeY motif"/>
    <property type="match status" value="1"/>
</dbReference>
<reference evidence="1 2" key="1">
    <citation type="submission" date="2011-07" db="EMBL/GenBank/DDBJ databases">
        <title>The complete genome of chromosome of Emticicia oligotrophica DSM 17448.</title>
        <authorList>
            <consortium name="US DOE Joint Genome Institute (JGI-PGF)"/>
            <person name="Lucas S."/>
            <person name="Han J."/>
            <person name="Lapidus A."/>
            <person name="Bruce D."/>
            <person name="Goodwin L."/>
            <person name="Pitluck S."/>
            <person name="Peters L."/>
            <person name="Kyrpides N."/>
            <person name="Mavromatis K."/>
            <person name="Ivanova N."/>
            <person name="Ovchinnikova G."/>
            <person name="Teshima H."/>
            <person name="Detter J.C."/>
            <person name="Tapia R."/>
            <person name="Han C."/>
            <person name="Land M."/>
            <person name="Hauser L."/>
            <person name="Markowitz V."/>
            <person name="Cheng J.-F."/>
            <person name="Hugenholtz P."/>
            <person name="Woyke T."/>
            <person name="Wu D."/>
            <person name="Tindall B."/>
            <person name="Pomrenke H."/>
            <person name="Brambilla E."/>
            <person name="Klenk H.-P."/>
            <person name="Eisen J.A."/>
        </authorList>
    </citation>
    <scope>NUCLEOTIDE SEQUENCE [LARGE SCALE GENOMIC DNA]</scope>
    <source>
        <strain evidence="1 2">DSM 17448</strain>
    </source>
</reference>